<gene>
    <name evidence="2" type="ORF">BDV96DRAFT_593857</name>
</gene>
<dbReference type="AlphaFoldDB" id="A0A6A5ZUL1"/>
<proteinExistence type="predicted"/>
<keyword evidence="3" id="KW-1185">Reference proteome</keyword>
<feature type="region of interest" description="Disordered" evidence="1">
    <location>
        <begin position="218"/>
        <end position="256"/>
    </location>
</feature>
<dbReference type="EMBL" id="ML977311">
    <property type="protein sequence ID" value="KAF2121901.1"/>
    <property type="molecule type" value="Genomic_DNA"/>
</dbReference>
<dbReference type="Proteomes" id="UP000799770">
    <property type="component" value="Unassembled WGS sequence"/>
</dbReference>
<evidence type="ECO:0000313" key="3">
    <source>
        <dbReference type="Proteomes" id="UP000799770"/>
    </source>
</evidence>
<evidence type="ECO:0000256" key="1">
    <source>
        <dbReference type="SAM" id="MobiDB-lite"/>
    </source>
</evidence>
<feature type="compositionally biased region" description="Basic residues" evidence="1">
    <location>
        <begin position="96"/>
        <end position="107"/>
    </location>
</feature>
<accession>A0A6A5ZUL1</accession>
<name>A0A6A5ZUL1_9PLEO</name>
<organism evidence="2 3">
    <name type="scientific">Lophiotrema nucula</name>
    <dbReference type="NCBI Taxonomy" id="690887"/>
    <lineage>
        <taxon>Eukaryota</taxon>
        <taxon>Fungi</taxon>
        <taxon>Dikarya</taxon>
        <taxon>Ascomycota</taxon>
        <taxon>Pezizomycotina</taxon>
        <taxon>Dothideomycetes</taxon>
        <taxon>Pleosporomycetidae</taxon>
        <taxon>Pleosporales</taxon>
        <taxon>Lophiotremataceae</taxon>
        <taxon>Lophiotrema</taxon>
    </lineage>
</organism>
<protein>
    <submittedName>
        <fullName evidence="2">Uncharacterized protein</fullName>
    </submittedName>
</protein>
<feature type="region of interest" description="Disordered" evidence="1">
    <location>
        <begin position="76"/>
        <end position="107"/>
    </location>
</feature>
<reference evidence="2" key="1">
    <citation type="journal article" date="2020" name="Stud. Mycol.">
        <title>101 Dothideomycetes genomes: a test case for predicting lifestyles and emergence of pathogens.</title>
        <authorList>
            <person name="Haridas S."/>
            <person name="Albert R."/>
            <person name="Binder M."/>
            <person name="Bloem J."/>
            <person name="Labutti K."/>
            <person name="Salamov A."/>
            <person name="Andreopoulos B."/>
            <person name="Baker S."/>
            <person name="Barry K."/>
            <person name="Bills G."/>
            <person name="Bluhm B."/>
            <person name="Cannon C."/>
            <person name="Castanera R."/>
            <person name="Culley D."/>
            <person name="Daum C."/>
            <person name="Ezra D."/>
            <person name="Gonzalez J."/>
            <person name="Henrissat B."/>
            <person name="Kuo A."/>
            <person name="Liang C."/>
            <person name="Lipzen A."/>
            <person name="Lutzoni F."/>
            <person name="Magnuson J."/>
            <person name="Mondo S."/>
            <person name="Nolan M."/>
            <person name="Ohm R."/>
            <person name="Pangilinan J."/>
            <person name="Park H.-J."/>
            <person name="Ramirez L."/>
            <person name="Alfaro M."/>
            <person name="Sun H."/>
            <person name="Tritt A."/>
            <person name="Yoshinaga Y."/>
            <person name="Zwiers L.-H."/>
            <person name="Turgeon B."/>
            <person name="Goodwin S."/>
            <person name="Spatafora J."/>
            <person name="Crous P."/>
            <person name="Grigoriev I."/>
        </authorList>
    </citation>
    <scope>NUCLEOTIDE SEQUENCE</scope>
    <source>
        <strain evidence="2">CBS 627.86</strain>
    </source>
</reference>
<sequence>MYVWFAQPHSSLRRTMSFGAVATSAPYQRPFAPYLLERMHTSHDQLSAPAIIRQTTCSACTPYAFHTGFTYARDNRYSEQGPGSETPGSQSPPQPKTHRSPSYTHRRIPNSEYPLLLGFLLEQSVLCESRPTQATDSETCSVVAWLFLAKSLQDRIKPRCIVPMWSFATPKLPPEARRRHPQPRHDVERRWQLFRWRAEAVFVWLQRQRQELRGVREGLDSGETGYGTPATERQSATKVDIGSGPRALGLADTRRASPASQSLPLRAVKISPCKQCRSSQPLFNCLWENREIQG</sequence>
<evidence type="ECO:0000313" key="2">
    <source>
        <dbReference type="EMBL" id="KAF2121901.1"/>
    </source>
</evidence>